<organism evidence="6 7">
    <name type="scientific">Photobacterium lipolyticum</name>
    <dbReference type="NCBI Taxonomy" id="266810"/>
    <lineage>
        <taxon>Bacteria</taxon>
        <taxon>Pseudomonadati</taxon>
        <taxon>Pseudomonadota</taxon>
        <taxon>Gammaproteobacteria</taxon>
        <taxon>Vibrionales</taxon>
        <taxon>Vibrionaceae</taxon>
        <taxon>Photobacterium</taxon>
    </lineage>
</organism>
<proteinExistence type="inferred from homology"/>
<evidence type="ECO:0000256" key="3">
    <source>
        <dbReference type="ARBA" id="ARBA00022857"/>
    </source>
</evidence>
<dbReference type="InterPro" id="IPR036291">
    <property type="entry name" value="NAD(P)-bd_dom_sf"/>
</dbReference>
<dbReference type="PANTHER" id="PTHR42808:SF3">
    <property type="entry name" value="HYDROXYSTEROID DEHYDROGENASE-LIKE PROTEIN 2"/>
    <property type="match status" value="1"/>
</dbReference>
<dbReference type="PANTHER" id="PTHR42808">
    <property type="entry name" value="HYDROXYSTEROID DEHYDROGENASE-LIKE PROTEIN 2"/>
    <property type="match status" value="1"/>
</dbReference>
<dbReference type="SUPFAM" id="SSF51735">
    <property type="entry name" value="NAD(P)-binding Rossmann-fold domains"/>
    <property type="match status" value="1"/>
</dbReference>
<accession>A0A2T3MWX1</accession>
<dbReference type="AlphaFoldDB" id="A0A2T3MWX1"/>
<evidence type="ECO:0000256" key="4">
    <source>
        <dbReference type="ARBA" id="ARBA00023002"/>
    </source>
</evidence>
<keyword evidence="7" id="KW-1185">Reference proteome</keyword>
<comment type="caution">
    <text evidence="6">The sequence shown here is derived from an EMBL/GenBank/DDBJ whole genome shotgun (WGS) entry which is preliminary data.</text>
</comment>
<sequence length="275" mass="30057">MTPLTGKTVFITGSSRGIGREIALICAEQGANVVIAAKSDQPHPKLPGTIHSVAQEVEDAGGKALAIKLDVRDEDAVQRAMQDAAEKFIGIDVLVNNASAISLSRLQDTDIKRFDLIHSINVRGTLVCSKAAIPYLKKSQNGHIITLSPPINLSSHWLKPYIPYTLTKYGMTLLTLGLAEELRGDGISATTLWPQTTIATAAIEFALDKDLLKRSRTPRIMAEAALEIIKSENLQLSGQTLIDESLLRDRGISDFEQFKFDPHAQDLMRDLFLDA</sequence>
<evidence type="ECO:0000313" key="7">
    <source>
        <dbReference type="Proteomes" id="UP000240904"/>
    </source>
</evidence>
<keyword evidence="3" id="KW-0521">NADP</keyword>
<dbReference type="OrthoDB" id="154414at2"/>
<dbReference type="Pfam" id="PF00106">
    <property type="entry name" value="adh_short"/>
    <property type="match status" value="1"/>
</dbReference>
<keyword evidence="4" id="KW-0560">Oxidoreductase</keyword>
<dbReference type="InterPro" id="IPR051935">
    <property type="entry name" value="HSDL2"/>
</dbReference>
<dbReference type="NCBIfam" id="NF006133">
    <property type="entry name" value="PRK08278.1"/>
    <property type="match status" value="1"/>
</dbReference>
<dbReference type="InterPro" id="IPR002347">
    <property type="entry name" value="SDR_fam"/>
</dbReference>
<dbReference type="EMBL" id="PYMC01000009">
    <property type="protein sequence ID" value="PSW04469.1"/>
    <property type="molecule type" value="Genomic_DNA"/>
</dbReference>
<evidence type="ECO:0000313" key="6">
    <source>
        <dbReference type="EMBL" id="PSW04469.1"/>
    </source>
</evidence>
<dbReference type="FunFam" id="3.40.50.720:FF:000301">
    <property type="entry name" value="Hydroxysteroid dehydrogenase like 2"/>
    <property type="match status" value="1"/>
</dbReference>
<reference evidence="6 7" key="1">
    <citation type="submission" date="2018-03" db="EMBL/GenBank/DDBJ databases">
        <title>Whole genome sequencing of Histamine producing bacteria.</title>
        <authorList>
            <person name="Butler K."/>
        </authorList>
    </citation>
    <scope>NUCLEOTIDE SEQUENCE [LARGE SCALE GENOMIC DNA]</scope>
    <source>
        <strain evidence="6 7">DSM 16190</strain>
    </source>
</reference>
<comment type="similarity">
    <text evidence="2">Belongs to the short-chain dehydrogenases/reductases (SDR) family.</text>
</comment>
<name>A0A2T3MWX1_9GAMM</name>
<dbReference type="GO" id="GO:0016491">
    <property type="term" value="F:oxidoreductase activity"/>
    <property type="evidence" value="ECO:0007669"/>
    <property type="project" value="UniProtKB-KW"/>
</dbReference>
<evidence type="ECO:0000256" key="2">
    <source>
        <dbReference type="ARBA" id="ARBA00006484"/>
    </source>
</evidence>
<comment type="subcellular location">
    <subcellularLocation>
        <location evidence="1">Peroxisome</location>
    </subcellularLocation>
</comment>
<evidence type="ECO:0000256" key="1">
    <source>
        <dbReference type="ARBA" id="ARBA00004275"/>
    </source>
</evidence>
<dbReference type="Proteomes" id="UP000240904">
    <property type="component" value="Unassembled WGS sequence"/>
</dbReference>
<protein>
    <submittedName>
        <fullName evidence="6">Short chain dehydrogenase</fullName>
    </submittedName>
</protein>
<evidence type="ECO:0000256" key="5">
    <source>
        <dbReference type="ARBA" id="ARBA00023140"/>
    </source>
</evidence>
<dbReference type="Gene3D" id="3.40.50.720">
    <property type="entry name" value="NAD(P)-binding Rossmann-like Domain"/>
    <property type="match status" value="1"/>
</dbReference>
<dbReference type="PRINTS" id="PR00081">
    <property type="entry name" value="GDHRDH"/>
</dbReference>
<gene>
    <name evidence="6" type="ORF">C9I89_13445</name>
</gene>
<keyword evidence="5" id="KW-0576">Peroxisome</keyword>